<sequence>MPTCMGKLVAKLTPTHATTIGRLELCAAVLGVELSEFINEELQQKPDSTTRIFIGGKRLINSILETCIKCKKLRGKGQIQKMADLPADRISPAPPFSYVGLDVFGPWQICARRTRGGLAHSKRWAVLFVCMSTRAIHIKVIESMDTSSFINALRRFLAIRGPVIQLRSDCGTNFVRARNELQAVLKPSDASAVRSYLLKEGCAWLFKPPHG</sequence>
<evidence type="ECO:0008006" key="3">
    <source>
        <dbReference type="Google" id="ProtNLM"/>
    </source>
</evidence>
<accession>A0AAD9PV50</accession>
<reference evidence="1" key="2">
    <citation type="journal article" date="2023" name="Science">
        <title>Genomic signatures of disease resistance in endangered staghorn corals.</title>
        <authorList>
            <person name="Vollmer S.V."/>
            <person name="Selwyn J.D."/>
            <person name="Despard B.A."/>
            <person name="Roesel C.L."/>
        </authorList>
    </citation>
    <scope>NUCLEOTIDE SEQUENCE</scope>
    <source>
        <strain evidence="1">K2</strain>
    </source>
</reference>
<dbReference type="InterPro" id="IPR036397">
    <property type="entry name" value="RNaseH_sf"/>
</dbReference>
<protein>
    <recommendedName>
        <fullName evidence="3">Integrase catalytic domain-containing protein</fullName>
    </recommendedName>
</protein>
<organism evidence="1 2">
    <name type="scientific">Acropora cervicornis</name>
    <name type="common">Staghorn coral</name>
    <dbReference type="NCBI Taxonomy" id="6130"/>
    <lineage>
        <taxon>Eukaryota</taxon>
        <taxon>Metazoa</taxon>
        <taxon>Cnidaria</taxon>
        <taxon>Anthozoa</taxon>
        <taxon>Hexacorallia</taxon>
        <taxon>Scleractinia</taxon>
        <taxon>Astrocoeniina</taxon>
        <taxon>Acroporidae</taxon>
        <taxon>Acropora</taxon>
    </lineage>
</organism>
<dbReference type="Proteomes" id="UP001249851">
    <property type="component" value="Unassembled WGS sequence"/>
</dbReference>
<dbReference type="EMBL" id="JARQWQ010000126">
    <property type="protein sequence ID" value="KAK2549456.1"/>
    <property type="molecule type" value="Genomic_DNA"/>
</dbReference>
<dbReference type="PANTHER" id="PTHR47331">
    <property type="entry name" value="PHD-TYPE DOMAIN-CONTAINING PROTEIN"/>
    <property type="match status" value="1"/>
</dbReference>
<dbReference type="PANTHER" id="PTHR47331:SF6">
    <property type="entry name" value="DOUBLECORTIN DOMAIN-CONTAINING PROTEIN"/>
    <property type="match status" value="1"/>
</dbReference>
<name>A0AAD9PV50_ACRCE</name>
<evidence type="ECO:0000313" key="2">
    <source>
        <dbReference type="Proteomes" id="UP001249851"/>
    </source>
</evidence>
<proteinExistence type="predicted"/>
<evidence type="ECO:0000313" key="1">
    <source>
        <dbReference type="EMBL" id="KAK2549456.1"/>
    </source>
</evidence>
<dbReference type="AlphaFoldDB" id="A0AAD9PV50"/>
<reference evidence="1" key="1">
    <citation type="journal article" date="2023" name="G3 (Bethesda)">
        <title>Whole genome assembly and annotation of the endangered Caribbean coral Acropora cervicornis.</title>
        <authorList>
            <person name="Selwyn J.D."/>
            <person name="Vollmer S.V."/>
        </authorList>
    </citation>
    <scope>NUCLEOTIDE SEQUENCE</scope>
    <source>
        <strain evidence="1">K2</strain>
    </source>
</reference>
<keyword evidence="2" id="KW-1185">Reference proteome</keyword>
<comment type="caution">
    <text evidence="1">The sequence shown here is derived from an EMBL/GenBank/DDBJ whole genome shotgun (WGS) entry which is preliminary data.</text>
</comment>
<dbReference type="SUPFAM" id="SSF53098">
    <property type="entry name" value="Ribonuclease H-like"/>
    <property type="match status" value="1"/>
</dbReference>
<gene>
    <name evidence="1" type="ORF">P5673_030134</name>
</gene>
<dbReference type="GO" id="GO:0003676">
    <property type="term" value="F:nucleic acid binding"/>
    <property type="evidence" value="ECO:0007669"/>
    <property type="project" value="InterPro"/>
</dbReference>
<dbReference type="InterPro" id="IPR012337">
    <property type="entry name" value="RNaseH-like_sf"/>
</dbReference>
<dbReference type="Gene3D" id="3.30.420.10">
    <property type="entry name" value="Ribonuclease H-like superfamily/Ribonuclease H"/>
    <property type="match status" value="1"/>
</dbReference>